<dbReference type="STRING" id="1324314.BVG16_14090"/>
<dbReference type="PROSITE" id="PS50022">
    <property type="entry name" value="FA58C_3"/>
    <property type="match status" value="1"/>
</dbReference>
<gene>
    <name evidence="3" type="ORF">BVG16_14090</name>
</gene>
<sequence length="1007" mass="111600">MIKEIVRQRRTIKTAACIALLSFTWMSSSPAVMSANESGKTVKPWVNTEELGNLVYDKPATVSNFFTDGDMAYQKPVTASNYYGNSASFDGSKAVDGDPSTRWATDDGGLTSVTMDIDFGTEVTFNKIDFMQFAKRIGSYKIQAWNGSEWVDAYTGGEAKAGYTNVNDKDKFAPESVTFSPVTGSKVRFHITSILGTAGPSIWDFKVFNTNEPPQKYGNTAYDGNKAVDANPESRWATTDDVTSATLEVSLGANMTFNQVEFSQLQQRIGSYKIQYWNGGEWRDAFVGGKASTKEKAVFKPVTGSKVRLNITEKVPGALGPSISEFEVYNTEANRGLSRGSKALIDKGLQIQAWVPTDVSTGVLNGTLDEVKVFNRALSSEEIGQLAGKGTGDPSQITEGGVAYWNFDIDDGLVHDSWGEYEGTLKGEVKAVSGKIGGALEFNGKNTSVKIGKPDISNNWTASMWVKRLQSPTTSAALMSSKNAALKLEQETRTKKVGFTKYGVADVTFNYEAPIDEWVHLTFVGTSLGTSLYVNGEFKDKSNIMMNAPMDTIGASVMDSDREYPTAKEWSDIHFTAPTYYDPPLYNESMHKVLPDMQWAIAKAPYADQMKEAPTTEEHFLNDTQRANLDHLVSMQFGDEEGYSPDLIKKMKGWYDLSHKLYPDVIVHNNQWGEQWTQDQMRSYVRAAKPDMITFDAYYFGMRDKPLAGSVKQLYEQVNHVRTVAQEGYDGTGQSPIPWGQYLLGYKTGNNAAQTGPYVATESQINIVSFASWTMGAKWTSLFRWEKNNPEVFLFYDKNGNVTDHYHWYAELAKQGRNLGSYLVRLNSTDVRFVQGQHQENGKNVPNAKPKNVALFDSTVDPYMRSVTATNMGTENNGLPGDVLIGYFEPIDGLKDIHDKFLPKAENYFMIMNGLTSGEGLLPGQQHGSAEETKQKIEVIFDLGDRKPDTLRKVSRDTGKVEPVQLTHVSGSQYRFELTLGGGLADLFFWTGKEGKENASTVLNGPE</sequence>
<feature type="chain" id="PRO_5039265371" description="F5/8 type C domain-containing protein" evidence="1">
    <location>
        <begin position="35"/>
        <end position="1007"/>
    </location>
</feature>
<dbReference type="SUPFAM" id="SSF49785">
    <property type="entry name" value="Galactose-binding domain-like"/>
    <property type="match status" value="2"/>
</dbReference>
<organism evidence="3 4">
    <name type="scientific">Paenibacillus selenitireducens</name>
    <dbReference type="NCBI Taxonomy" id="1324314"/>
    <lineage>
        <taxon>Bacteria</taxon>
        <taxon>Bacillati</taxon>
        <taxon>Bacillota</taxon>
        <taxon>Bacilli</taxon>
        <taxon>Bacillales</taxon>
        <taxon>Paenibacillaceae</taxon>
        <taxon>Paenibacillus</taxon>
    </lineage>
</organism>
<evidence type="ECO:0000313" key="4">
    <source>
        <dbReference type="Proteomes" id="UP000190188"/>
    </source>
</evidence>
<dbReference type="EMBL" id="MSZX01000005">
    <property type="protein sequence ID" value="OPA77573.1"/>
    <property type="molecule type" value="Genomic_DNA"/>
</dbReference>
<evidence type="ECO:0000256" key="1">
    <source>
        <dbReference type="SAM" id="SignalP"/>
    </source>
</evidence>
<dbReference type="AlphaFoldDB" id="A0A1T2XD78"/>
<dbReference type="SUPFAM" id="SSF49899">
    <property type="entry name" value="Concanavalin A-like lectins/glucanases"/>
    <property type="match status" value="2"/>
</dbReference>
<evidence type="ECO:0000259" key="2">
    <source>
        <dbReference type="PROSITE" id="PS50022"/>
    </source>
</evidence>
<feature type="domain" description="F5/8 type C" evidence="2">
    <location>
        <begin position="60"/>
        <end position="210"/>
    </location>
</feature>
<protein>
    <recommendedName>
        <fullName evidence="2">F5/8 type C domain-containing protein</fullName>
    </recommendedName>
</protein>
<feature type="signal peptide" evidence="1">
    <location>
        <begin position="1"/>
        <end position="34"/>
    </location>
</feature>
<dbReference type="InterPro" id="IPR008979">
    <property type="entry name" value="Galactose-bd-like_sf"/>
</dbReference>
<dbReference type="Pfam" id="PF00754">
    <property type="entry name" value="F5_F8_type_C"/>
    <property type="match status" value="2"/>
</dbReference>
<reference evidence="3 4" key="1">
    <citation type="submission" date="2017-01" db="EMBL/GenBank/DDBJ databases">
        <title>Genome analysis of Paenibacillus selenitrireducens ES3-24.</title>
        <authorList>
            <person name="Xu D."/>
            <person name="Yao R."/>
            <person name="Zheng S."/>
        </authorList>
    </citation>
    <scope>NUCLEOTIDE SEQUENCE [LARGE SCALE GENOMIC DNA]</scope>
    <source>
        <strain evidence="3 4">ES3-24</strain>
    </source>
</reference>
<evidence type="ECO:0000313" key="3">
    <source>
        <dbReference type="EMBL" id="OPA77573.1"/>
    </source>
</evidence>
<dbReference type="Gene3D" id="2.60.120.200">
    <property type="match status" value="2"/>
</dbReference>
<name>A0A1T2XD78_9BACL</name>
<dbReference type="Proteomes" id="UP000190188">
    <property type="component" value="Unassembled WGS sequence"/>
</dbReference>
<proteinExistence type="predicted"/>
<dbReference type="OrthoDB" id="9798386at2"/>
<dbReference type="InterPro" id="IPR013320">
    <property type="entry name" value="ConA-like_dom_sf"/>
</dbReference>
<keyword evidence="4" id="KW-1185">Reference proteome</keyword>
<comment type="caution">
    <text evidence="3">The sequence shown here is derived from an EMBL/GenBank/DDBJ whole genome shotgun (WGS) entry which is preliminary data.</text>
</comment>
<dbReference type="Pfam" id="PF13385">
    <property type="entry name" value="Laminin_G_3"/>
    <property type="match status" value="1"/>
</dbReference>
<dbReference type="Gene3D" id="2.60.120.260">
    <property type="entry name" value="Galactose-binding domain-like"/>
    <property type="match status" value="2"/>
</dbReference>
<dbReference type="InterPro" id="IPR000421">
    <property type="entry name" value="FA58C"/>
</dbReference>
<keyword evidence="1" id="KW-0732">Signal</keyword>
<accession>A0A1T2XD78</accession>
<dbReference type="RefSeq" id="WP_078499314.1">
    <property type="nucleotide sequence ID" value="NZ_MSZX01000005.1"/>
</dbReference>